<gene>
    <name evidence="3" type="ORF">A2160_02660</name>
</gene>
<name>A0A1F5E7N8_9BACT</name>
<comment type="caution">
    <text evidence="3">The sequence shown here is derived from an EMBL/GenBank/DDBJ whole genome shotgun (WGS) entry which is preliminary data.</text>
</comment>
<evidence type="ECO:0000259" key="2">
    <source>
        <dbReference type="Pfam" id="PF01370"/>
    </source>
</evidence>
<reference evidence="3 4" key="1">
    <citation type="journal article" date="2016" name="Nat. Commun.">
        <title>Thousands of microbial genomes shed light on interconnected biogeochemical processes in an aquifer system.</title>
        <authorList>
            <person name="Anantharaman K."/>
            <person name="Brown C.T."/>
            <person name="Hug L.A."/>
            <person name="Sharon I."/>
            <person name="Castelle C.J."/>
            <person name="Probst A.J."/>
            <person name="Thomas B.C."/>
            <person name="Singh A."/>
            <person name="Wilkins M.J."/>
            <person name="Karaoz U."/>
            <person name="Brodie E.L."/>
            <person name="Williams K.H."/>
            <person name="Hubbard S.S."/>
            <person name="Banfield J.F."/>
        </authorList>
    </citation>
    <scope>NUCLEOTIDE SEQUENCE [LARGE SCALE GENOMIC DNA]</scope>
</reference>
<protein>
    <recommendedName>
        <fullName evidence="2">NAD-dependent epimerase/dehydratase domain-containing protein</fullName>
    </recommendedName>
</protein>
<proteinExistence type="inferred from homology"/>
<dbReference type="Proteomes" id="UP000177006">
    <property type="component" value="Unassembled WGS sequence"/>
</dbReference>
<dbReference type="EMBL" id="MEZK01000010">
    <property type="protein sequence ID" value="OGD63361.1"/>
    <property type="molecule type" value="Genomic_DNA"/>
</dbReference>
<evidence type="ECO:0000313" key="4">
    <source>
        <dbReference type="Proteomes" id="UP000177006"/>
    </source>
</evidence>
<comment type="similarity">
    <text evidence="1">Belongs to the NAD(P)-dependent epimerase/dehydratase family.</text>
</comment>
<dbReference type="AlphaFoldDB" id="A0A1F5E7N8"/>
<accession>A0A1F5E7N8</accession>
<dbReference type="STRING" id="1797457.A2160_02660"/>
<organism evidence="3 4">
    <name type="scientific">Candidatus Beckwithbacteria bacterium RBG_13_42_9</name>
    <dbReference type="NCBI Taxonomy" id="1797457"/>
    <lineage>
        <taxon>Bacteria</taxon>
        <taxon>Candidatus Beckwithiibacteriota</taxon>
    </lineage>
</organism>
<dbReference type="InterPro" id="IPR036291">
    <property type="entry name" value="NAD(P)-bd_dom_sf"/>
</dbReference>
<sequence length="288" mass="31950">MKIFVTGSEGFVGRNLISQCEKKGIEIIGIDSVASSKPNFYQGDVRSKKIIEVIPQNADAVVHLAALSRDGDCQKRVYDCFDMNVMGTLNLLEAAKKKNVKQFIFASSEWVYGDSKSEELKDENSIIDPRKLTSAYALSKLVSEQNLRQEHERDFCPVTILRFGIIYGPRKANWSAVESLFHAVKSKDTIEVGSLKTARRFIHVTDIGKGIIASLGHKGFEIFNLGGNELITLKDIIETSLNLLGKKPKIVQSNPGETSIRNISNAKIKKALGWQPEISLKIGLKTLL</sequence>
<evidence type="ECO:0000256" key="1">
    <source>
        <dbReference type="ARBA" id="ARBA00007637"/>
    </source>
</evidence>
<dbReference type="InterPro" id="IPR001509">
    <property type="entry name" value="Epimerase_deHydtase"/>
</dbReference>
<dbReference type="Pfam" id="PF01370">
    <property type="entry name" value="Epimerase"/>
    <property type="match status" value="1"/>
</dbReference>
<feature type="domain" description="NAD-dependent epimerase/dehydratase" evidence="2">
    <location>
        <begin position="3"/>
        <end position="226"/>
    </location>
</feature>
<dbReference type="Gene3D" id="3.40.50.720">
    <property type="entry name" value="NAD(P)-binding Rossmann-like Domain"/>
    <property type="match status" value="1"/>
</dbReference>
<dbReference type="PANTHER" id="PTHR43000">
    <property type="entry name" value="DTDP-D-GLUCOSE 4,6-DEHYDRATASE-RELATED"/>
    <property type="match status" value="1"/>
</dbReference>
<dbReference type="SUPFAM" id="SSF51735">
    <property type="entry name" value="NAD(P)-binding Rossmann-fold domains"/>
    <property type="match status" value="1"/>
</dbReference>
<evidence type="ECO:0000313" key="3">
    <source>
        <dbReference type="EMBL" id="OGD63361.1"/>
    </source>
</evidence>